<dbReference type="PRINTS" id="PR00069">
    <property type="entry name" value="ALDKETRDTASE"/>
</dbReference>
<feature type="domain" description="NADP-dependent oxidoreductase" evidence="2">
    <location>
        <begin position="18"/>
        <end position="302"/>
    </location>
</feature>
<accession>A0A9X3A3G3</accession>
<dbReference type="AlphaFoldDB" id="A0A9X3A3G3"/>
<comment type="caution">
    <text evidence="3">The sequence shown here is derived from an EMBL/GenBank/DDBJ whole genome shotgun (WGS) entry which is preliminary data.</text>
</comment>
<reference evidence="3" key="1">
    <citation type="submission" date="2022-08" db="EMBL/GenBank/DDBJ databases">
        <authorList>
            <person name="Tistechok S."/>
            <person name="Samborskyy M."/>
            <person name="Roman I."/>
        </authorList>
    </citation>
    <scope>NUCLEOTIDE SEQUENCE</scope>
    <source>
        <strain evidence="3">DSM 103496</strain>
    </source>
</reference>
<gene>
    <name evidence="3" type="ORF">NZH93_25180</name>
</gene>
<keyword evidence="4" id="KW-1185">Reference proteome</keyword>
<dbReference type="GO" id="GO:0016491">
    <property type="term" value="F:oxidoreductase activity"/>
    <property type="evidence" value="ECO:0007669"/>
    <property type="project" value="UniProtKB-KW"/>
</dbReference>
<organism evidence="3 4">
    <name type="scientific">Umezawaea endophytica</name>
    <dbReference type="NCBI Taxonomy" id="1654476"/>
    <lineage>
        <taxon>Bacteria</taxon>
        <taxon>Bacillati</taxon>
        <taxon>Actinomycetota</taxon>
        <taxon>Actinomycetes</taxon>
        <taxon>Pseudonocardiales</taxon>
        <taxon>Pseudonocardiaceae</taxon>
        <taxon>Umezawaea</taxon>
    </lineage>
</organism>
<evidence type="ECO:0000256" key="1">
    <source>
        <dbReference type="ARBA" id="ARBA00023002"/>
    </source>
</evidence>
<dbReference type="PANTHER" id="PTHR43625">
    <property type="entry name" value="AFLATOXIN B1 ALDEHYDE REDUCTASE"/>
    <property type="match status" value="1"/>
</dbReference>
<dbReference type="Pfam" id="PF00248">
    <property type="entry name" value="Aldo_ket_red"/>
    <property type="match status" value="1"/>
</dbReference>
<evidence type="ECO:0000259" key="2">
    <source>
        <dbReference type="Pfam" id="PF00248"/>
    </source>
</evidence>
<dbReference type="InterPro" id="IPR036812">
    <property type="entry name" value="NAD(P)_OxRdtase_dom_sf"/>
</dbReference>
<dbReference type="InterPro" id="IPR050791">
    <property type="entry name" value="Aldo-Keto_reductase"/>
</dbReference>
<proteinExistence type="predicted"/>
<dbReference type="Gene3D" id="3.20.20.100">
    <property type="entry name" value="NADP-dependent oxidoreductase domain"/>
    <property type="match status" value="1"/>
</dbReference>
<sequence length="325" mass="33902">MEKRRLGTEGPLVPSIGLGCGPMSAGTPDPARDENGVATIRAAIDAGITLVDTGDFYGNGHNEWLIRRALRDGDRDRVVISDKFGGLRDPAGRFLGIDARPAHVKSALAYSLQRLGVDHVDVYRPARLDPAVPIEDTVGAVAEMVEAGWVRHIGLSEVGADTLRRANAVHPIADLQIEYSLFSRGVERSILATCRELGVGVTAYGVLAQGLLTGAYAGGGEVGHLPRHGEHLAANLALVDRLRAVADARGATVAQLAVAWVLAQGDDVVALVGASRPGRVADAVAAADLVLTDADLAAIEEAVPAGAVAGERYAAPLMAMLDSER</sequence>
<protein>
    <submittedName>
        <fullName evidence="3">Aldo/keto reductase</fullName>
    </submittedName>
</protein>
<dbReference type="SUPFAM" id="SSF51430">
    <property type="entry name" value="NAD(P)-linked oxidoreductase"/>
    <property type="match status" value="1"/>
</dbReference>
<dbReference type="GO" id="GO:0005737">
    <property type="term" value="C:cytoplasm"/>
    <property type="evidence" value="ECO:0007669"/>
    <property type="project" value="TreeGrafter"/>
</dbReference>
<dbReference type="InterPro" id="IPR020471">
    <property type="entry name" value="AKR"/>
</dbReference>
<dbReference type="Proteomes" id="UP001141259">
    <property type="component" value="Unassembled WGS sequence"/>
</dbReference>
<dbReference type="InterPro" id="IPR023210">
    <property type="entry name" value="NADP_OxRdtase_dom"/>
</dbReference>
<evidence type="ECO:0000313" key="4">
    <source>
        <dbReference type="Proteomes" id="UP001141259"/>
    </source>
</evidence>
<evidence type="ECO:0000313" key="3">
    <source>
        <dbReference type="EMBL" id="MCS7480163.1"/>
    </source>
</evidence>
<dbReference type="PROSITE" id="PS51257">
    <property type="entry name" value="PROKAR_LIPOPROTEIN"/>
    <property type="match status" value="1"/>
</dbReference>
<dbReference type="EMBL" id="JANYMP010000012">
    <property type="protein sequence ID" value="MCS7480163.1"/>
    <property type="molecule type" value="Genomic_DNA"/>
</dbReference>
<dbReference type="PANTHER" id="PTHR43625:SF40">
    <property type="entry name" value="ALDO-KETO REDUCTASE YAKC [NADP(+)]"/>
    <property type="match status" value="1"/>
</dbReference>
<keyword evidence="1" id="KW-0560">Oxidoreductase</keyword>
<dbReference type="RefSeq" id="WP_259625656.1">
    <property type="nucleotide sequence ID" value="NZ_JANYMP010000012.1"/>
</dbReference>
<name>A0A9X3A3G3_9PSEU</name>